<feature type="chain" id="PRO_5025693227" evidence="1">
    <location>
        <begin position="21"/>
        <end position="602"/>
    </location>
</feature>
<dbReference type="EMBL" id="ML976997">
    <property type="protein sequence ID" value="KAF1954802.1"/>
    <property type="molecule type" value="Genomic_DNA"/>
</dbReference>
<name>A0A6A5TT14_9PLEO</name>
<dbReference type="AlphaFoldDB" id="A0A6A5TT14"/>
<keyword evidence="1" id="KW-0732">Signal</keyword>
<accession>A0A6A5TT14</accession>
<feature type="signal peptide" evidence="1">
    <location>
        <begin position="1"/>
        <end position="20"/>
    </location>
</feature>
<gene>
    <name evidence="2" type="ORF">CC80DRAFT_475507</name>
</gene>
<evidence type="ECO:0000313" key="2">
    <source>
        <dbReference type="EMBL" id="KAF1954802.1"/>
    </source>
</evidence>
<evidence type="ECO:0000256" key="1">
    <source>
        <dbReference type="SAM" id="SignalP"/>
    </source>
</evidence>
<protein>
    <submittedName>
        <fullName evidence="2">Uncharacterized protein</fullName>
    </submittedName>
</protein>
<sequence length="602" mass="66614">MARLLLALAVASFVGSNVHAAETHVQTPSLDLVEKRQDPPIPTVTFRPLDKYLVERVRQHKLQMYPRGIYDDFPKDGVTLVFGPDLKKRIIDTMGSDCQANQEACRNRLIPILDNTDIHTHAKRVILISAFLAFELIWATAYIITAAAAVGAAWLASESPAVKYEYSDLDQLHQLGGTDKVGVVMENDPDAPPATIVIPGTPVKPPTSTGPNFITLETLKADTGNHKAGDIVYHIPVDSARKIQDLLGMLGIDRLVESCKGYDLLSPQRNQKKRANTLEQCWKDLSDMTSNFLETAPEGALQLAPQNFPAQPAPGGAIGYPVQNVVIEQVHLIIVPYHILRAHMRARGAPAAPPPTVPLPQFHVPTLVRSALGMTILSHAAMFAGQVALDIFVSKDAVSTELKEDEFTCPNEILCIDGDCGAQQQDETFVADRNAFCKKTKNKGCRCTPIYFPDHTEVESAYMDEQYKWLEELIKLADSPEQKFEPKCEGELQESKELSGKWKDKIKEMCGKHKDLRAGTNIRGPNGDMYWHDGYNGDEDPVTWSFHFKTNPADKRTTCSFSCEDIFNTFADSKDCNKGNGLLKTGEIETDCGSALYAAYKR</sequence>
<evidence type="ECO:0000313" key="3">
    <source>
        <dbReference type="Proteomes" id="UP000800035"/>
    </source>
</evidence>
<keyword evidence="3" id="KW-1185">Reference proteome</keyword>
<reference evidence="2" key="1">
    <citation type="journal article" date="2020" name="Stud. Mycol.">
        <title>101 Dothideomycetes genomes: a test case for predicting lifestyles and emergence of pathogens.</title>
        <authorList>
            <person name="Haridas S."/>
            <person name="Albert R."/>
            <person name="Binder M."/>
            <person name="Bloem J."/>
            <person name="Labutti K."/>
            <person name="Salamov A."/>
            <person name="Andreopoulos B."/>
            <person name="Baker S."/>
            <person name="Barry K."/>
            <person name="Bills G."/>
            <person name="Bluhm B."/>
            <person name="Cannon C."/>
            <person name="Castanera R."/>
            <person name="Culley D."/>
            <person name="Daum C."/>
            <person name="Ezra D."/>
            <person name="Gonzalez J."/>
            <person name="Henrissat B."/>
            <person name="Kuo A."/>
            <person name="Liang C."/>
            <person name="Lipzen A."/>
            <person name="Lutzoni F."/>
            <person name="Magnuson J."/>
            <person name="Mondo S."/>
            <person name="Nolan M."/>
            <person name="Ohm R."/>
            <person name="Pangilinan J."/>
            <person name="Park H.-J."/>
            <person name="Ramirez L."/>
            <person name="Alfaro M."/>
            <person name="Sun H."/>
            <person name="Tritt A."/>
            <person name="Yoshinaga Y."/>
            <person name="Zwiers L.-H."/>
            <person name="Turgeon B."/>
            <person name="Goodwin S."/>
            <person name="Spatafora J."/>
            <person name="Crous P."/>
            <person name="Grigoriev I."/>
        </authorList>
    </citation>
    <scope>NUCLEOTIDE SEQUENCE</scope>
    <source>
        <strain evidence="2">CBS 675.92</strain>
    </source>
</reference>
<organism evidence="2 3">
    <name type="scientific">Byssothecium circinans</name>
    <dbReference type="NCBI Taxonomy" id="147558"/>
    <lineage>
        <taxon>Eukaryota</taxon>
        <taxon>Fungi</taxon>
        <taxon>Dikarya</taxon>
        <taxon>Ascomycota</taxon>
        <taxon>Pezizomycotina</taxon>
        <taxon>Dothideomycetes</taxon>
        <taxon>Pleosporomycetidae</taxon>
        <taxon>Pleosporales</taxon>
        <taxon>Massarineae</taxon>
        <taxon>Massarinaceae</taxon>
        <taxon>Byssothecium</taxon>
    </lineage>
</organism>
<proteinExistence type="predicted"/>
<dbReference type="OrthoDB" id="3793221at2759"/>
<dbReference type="Proteomes" id="UP000800035">
    <property type="component" value="Unassembled WGS sequence"/>
</dbReference>